<organism evidence="1 4">
    <name type="scientific">Adineta ricciae</name>
    <name type="common">Rotifer</name>
    <dbReference type="NCBI Taxonomy" id="249248"/>
    <lineage>
        <taxon>Eukaryota</taxon>
        <taxon>Metazoa</taxon>
        <taxon>Spiralia</taxon>
        <taxon>Gnathifera</taxon>
        <taxon>Rotifera</taxon>
        <taxon>Eurotatoria</taxon>
        <taxon>Bdelloidea</taxon>
        <taxon>Adinetida</taxon>
        <taxon>Adinetidae</taxon>
        <taxon>Adineta</taxon>
    </lineage>
</organism>
<sequence length="124" mass="14527">MLLLNATDHQLFQNFFDIEPNKEYIALLQHSLLLTTLKATSSLLHKIINNIDTNIQKLNDPSTQYTTTYTSSNTIETLLTLEKHVIQEAIFIHPKELEQIQTTIQKEQKKFFVQNKYMQTTPQY</sequence>
<dbReference type="Proteomes" id="UP000663828">
    <property type="component" value="Unassembled WGS sequence"/>
</dbReference>
<evidence type="ECO:0000313" key="2">
    <source>
        <dbReference type="EMBL" id="CAF1548407.1"/>
    </source>
</evidence>
<name>A0A815M1L1_ADIRI</name>
<proteinExistence type="predicted"/>
<gene>
    <name evidence="1" type="ORF">EDS130_LOCUS36770</name>
    <name evidence="2" type="ORF">XAT740_LOCUS42699</name>
</gene>
<evidence type="ECO:0000313" key="4">
    <source>
        <dbReference type="Proteomes" id="UP000663852"/>
    </source>
</evidence>
<dbReference type="AlphaFoldDB" id="A0A815M1L1"/>
<comment type="caution">
    <text evidence="1">The sequence shown here is derived from an EMBL/GenBank/DDBJ whole genome shotgun (WGS) entry which is preliminary data.</text>
</comment>
<evidence type="ECO:0000313" key="1">
    <source>
        <dbReference type="EMBL" id="CAF1411644.1"/>
    </source>
</evidence>
<accession>A0A815M1L1</accession>
<protein>
    <submittedName>
        <fullName evidence="1">Uncharacterized protein</fullName>
    </submittedName>
</protein>
<dbReference type="Proteomes" id="UP000663852">
    <property type="component" value="Unassembled WGS sequence"/>
</dbReference>
<evidence type="ECO:0000313" key="3">
    <source>
        <dbReference type="Proteomes" id="UP000663828"/>
    </source>
</evidence>
<dbReference type="EMBL" id="CAJNOJ010000348">
    <property type="protein sequence ID" value="CAF1411644.1"/>
    <property type="molecule type" value="Genomic_DNA"/>
</dbReference>
<reference evidence="1" key="1">
    <citation type="submission" date="2021-02" db="EMBL/GenBank/DDBJ databases">
        <authorList>
            <person name="Nowell W R."/>
        </authorList>
    </citation>
    <scope>NUCLEOTIDE SEQUENCE</scope>
</reference>
<dbReference type="EMBL" id="CAJNOR010005153">
    <property type="protein sequence ID" value="CAF1548407.1"/>
    <property type="molecule type" value="Genomic_DNA"/>
</dbReference>
<keyword evidence="3" id="KW-1185">Reference proteome</keyword>